<proteinExistence type="evidence at transcript level"/>
<dbReference type="InterPro" id="IPR002048">
    <property type="entry name" value="EF_hand_dom"/>
</dbReference>
<feature type="domain" description="EF-hand" evidence="7">
    <location>
        <begin position="97"/>
        <end position="132"/>
    </location>
</feature>
<dbReference type="EMBL" id="OM234687">
    <property type="protein sequence ID" value="UZU83859.1"/>
    <property type="molecule type" value="mRNA"/>
</dbReference>
<dbReference type="Gene3D" id="1.10.238.10">
    <property type="entry name" value="EF-hand"/>
    <property type="match status" value="2"/>
</dbReference>
<keyword evidence="3" id="KW-0106">Calcium</keyword>
<keyword evidence="5" id="KW-0505">Motor protein</keyword>
<dbReference type="GO" id="GO:0016459">
    <property type="term" value="C:myosin complex"/>
    <property type="evidence" value="ECO:0007669"/>
    <property type="project" value="UniProtKB-KW"/>
</dbReference>
<evidence type="ECO:0000256" key="2">
    <source>
        <dbReference type="ARBA" id="ARBA00022737"/>
    </source>
</evidence>
<dbReference type="PANTHER" id="PTHR23049">
    <property type="entry name" value="MYOSIN REGULATORY LIGHT CHAIN 2"/>
    <property type="match status" value="1"/>
</dbReference>
<dbReference type="PROSITE" id="PS50222">
    <property type="entry name" value="EF_HAND_2"/>
    <property type="match status" value="2"/>
</dbReference>
<evidence type="ECO:0000313" key="8">
    <source>
        <dbReference type="EMBL" id="UZU83859.1"/>
    </source>
</evidence>
<feature type="domain" description="EF-hand" evidence="7">
    <location>
        <begin position="28"/>
        <end position="63"/>
    </location>
</feature>
<organism evidence="8">
    <name type="scientific">Dugesia japonica</name>
    <name type="common">Planarian</name>
    <dbReference type="NCBI Taxonomy" id="6161"/>
    <lineage>
        <taxon>Eukaryota</taxon>
        <taxon>Metazoa</taxon>
        <taxon>Spiralia</taxon>
        <taxon>Lophotrochozoa</taxon>
        <taxon>Platyhelminthes</taxon>
        <taxon>Rhabditophora</taxon>
        <taxon>Seriata</taxon>
        <taxon>Tricladida</taxon>
        <taxon>Continenticola</taxon>
        <taxon>Geoplanoidea</taxon>
        <taxon>Dugesiidae</taxon>
        <taxon>Dugesia</taxon>
    </lineage>
</organism>
<name>A0A9E8G967_DUGJA</name>
<keyword evidence="1" id="KW-0479">Metal-binding</keyword>
<dbReference type="GO" id="GO:0005509">
    <property type="term" value="F:calcium ion binding"/>
    <property type="evidence" value="ECO:0007669"/>
    <property type="project" value="InterPro"/>
</dbReference>
<evidence type="ECO:0000256" key="3">
    <source>
        <dbReference type="ARBA" id="ARBA00022837"/>
    </source>
</evidence>
<dbReference type="AlphaFoldDB" id="A0A9E8G967"/>
<dbReference type="CDD" id="cd00051">
    <property type="entry name" value="EFh"/>
    <property type="match status" value="1"/>
</dbReference>
<evidence type="ECO:0000256" key="4">
    <source>
        <dbReference type="ARBA" id="ARBA00023123"/>
    </source>
</evidence>
<dbReference type="PROSITE" id="PS00018">
    <property type="entry name" value="EF_HAND_1"/>
    <property type="match status" value="1"/>
</dbReference>
<dbReference type="FunFam" id="1.10.238.10:FF:000007">
    <property type="entry name" value="Putative myosin regulatory light chain sqh"/>
    <property type="match status" value="1"/>
</dbReference>
<accession>A0A9E8G967</accession>
<dbReference type="SMART" id="SM00054">
    <property type="entry name" value="EFh"/>
    <property type="match status" value="2"/>
</dbReference>
<keyword evidence="6" id="KW-0514">Muscle protein</keyword>
<reference evidence="8" key="1">
    <citation type="submission" date="2022-01" db="EMBL/GenBank/DDBJ databases">
        <authorList>
            <person name="Sun Y."/>
        </authorList>
    </citation>
    <scope>NUCLEOTIDE SEQUENCE</scope>
</reference>
<keyword evidence="2" id="KW-0677">Repeat</keyword>
<dbReference type="Pfam" id="PF13405">
    <property type="entry name" value="EF-hand_6"/>
    <property type="match status" value="1"/>
</dbReference>
<dbReference type="InterPro" id="IPR018247">
    <property type="entry name" value="EF_Hand_1_Ca_BS"/>
</dbReference>
<evidence type="ECO:0000256" key="5">
    <source>
        <dbReference type="ARBA" id="ARBA00023175"/>
    </source>
</evidence>
<evidence type="ECO:0000256" key="6">
    <source>
        <dbReference type="ARBA" id="ARBA00023179"/>
    </source>
</evidence>
<sequence length="175" mass="20214">MASTKTRKKHRTRTQRYTSNVFSMFSEPQIQEFKEAFNMIDQNKDGFIDHDDLVEMLTSLGKDANEGYIEEMLKQAAGTINFTMFLTLFGEKMTGSDPEETILNAFACFDPDDTGFVSEEHLRDLMTSMGDRWTDDQVDELFHGAPILNGKFNYREFTKMIKHGKKEEDLNNPNL</sequence>
<dbReference type="SUPFAM" id="SSF47473">
    <property type="entry name" value="EF-hand"/>
    <property type="match status" value="1"/>
</dbReference>
<dbReference type="InterPro" id="IPR011992">
    <property type="entry name" value="EF-hand-dom_pair"/>
</dbReference>
<dbReference type="InterPro" id="IPR050403">
    <property type="entry name" value="Myosin_RLC"/>
</dbReference>
<keyword evidence="4" id="KW-0518">Myosin</keyword>
<protein>
    <submittedName>
        <fullName evidence="8">Myosin regulatory light chain</fullName>
    </submittedName>
</protein>
<evidence type="ECO:0000256" key="1">
    <source>
        <dbReference type="ARBA" id="ARBA00022723"/>
    </source>
</evidence>
<evidence type="ECO:0000259" key="7">
    <source>
        <dbReference type="PROSITE" id="PS50222"/>
    </source>
</evidence>